<dbReference type="SUPFAM" id="SSF103473">
    <property type="entry name" value="MFS general substrate transporter"/>
    <property type="match status" value="1"/>
</dbReference>
<comment type="subcellular location">
    <subcellularLocation>
        <location evidence="1">Membrane</location>
        <topology evidence="1">Multi-pass membrane protein</topology>
    </subcellularLocation>
</comment>
<dbReference type="EMBL" id="JACVVK020000198">
    <property type="protein sequence ID" value="KAK7485177.1"/>
    <property type="molecule type" value="Genomic_DNA"/>
</dbReference>
<feature type="transmembrane region" description="Helical" evidence="6">
    <location>
        <begin position="200"/>
        <end position="222"/>
    </location>
</feature>
<feature type="transmembrane region" description="Helical" evidence="6">
    <location>
        <begin position="257"/>
        <end position="276"/>
    </location>
</feature>
<proteinExistence type="predicted"/>
<feature type="transmembrane region" description="Helical" evidence="6">
    <location>
        <begin position="423"/>
        <end position="446"/>
    </location>
</feature>
<keyword evidence="4 6" id="KW-0472">Membrane</keyword>
<feature type="compositionally biased region" description="Basic and acidic residues" evidence="5">
    <location>
        <begin position="558"/>
        <end position="568"/>
    </location>
</feature>
<evidence type="ECO:0000313" key="9">
    <source>
        <dbReference type="Proteomes" id="UP001519460"/>
    </source>
</evidence>
<dbReference type="PROSITE" id="PS50850">
    <property type="entry name" value="MFS"/>
    <property type="match status" value="1"/>
</dbReference>
<dbReference type="GO" id="GO:0016020">
    <property type="term" value="C:membrane"/>
    <property type="evidence" value="ECO:0007669"/>
    <property type="project" value="UniProtKB-SubCell"/>
</dbReference>
<comment type="caution">
    <text evidence="8">The sequence shown here is derived from an EMBL/GenBank/DDBJ whole genome shotgun (WGS) entry which is preliminary data.</text>
</comment>
<evidence type="ECO:0000256" key="1">
    <source>
        <dbReference type="ARBA" id="ARBA00004141"/>
    </source>
</evidence>
<evidence type="ECO:0000259" key="7">
    <source>
        <dbReference type="PROSITE" id="PS50850"/>
    </source>
</evidence>
<feature type="transmembrane region" description="Helical" evidence="6">
    <location>
        <begin position="339"/>
        <end position="360"/>
    </location>
</feature>
<dbReference type="InterPro" id="IPR020846">
    <property type="entry name" value="MFS_dom"/>
</dbReference>
<keyword evidence="2 6" id="KW-0812">Transmembrane</keyword>
<feature type="region of interest" description="Disordered" evidence="5">
    <location>
        <begin position="539"/>
        <end position="568"/>
    </location>
</feature>
<feature type="domain" description="Major facilitator superfamily (MFS) profile" evidence="7">
    <location>
        <begin position="89"/>
        <end position="515"/>
    </location>
</feature>
<evidence type="ECO:0000256" key="3">
    <source>
        <dbReference type="ARBA" id="ARBA00022989"/>
    </source>
</evidence>
<feature type="transmembrane region" description="Helical" evidence="6">
    <location>
        <begin position="147"/>
        <end position="164"/>
    </location>
</feature>
<evidence type="ECO:0000313" key="8">
    <source>
        <dbReference type="EMBL" id="KAK7485177.1"/>
    </source>
</evidence>
<feature type="transmembrane region" description="Helical" evidence="6">
    <location>
        <begin position="20"/>
        <end position="42"/>
    </location>
</feature>
<name>A0ABD0KDV7_9CAEN</name>
<keyword evidence="3 6" id="KW-1133">Transmembrane helix</keyword>
<sequence length="568" mass="62884">MKFDDVLRQIGEFGPYQKRVYFLATAPAVLLAFETLSAIFIFNIPPHRCAVPGYPDDTFAIQNNTHAIMINLAIPRDQAGWDKCHVFDDVTTDALDSNLSARDARNLNASKRDCNSWVYDDSVFQSTIATDFDVVCDRSYLRPNSNMFAELGTLVGVFVCGFIADRFGRKITFYIAGLALMCGGFGIAFTYSLLTLNICRFLLGVARMAVWTNSLIIGLEIVGPSRRTFAGLFIDFLWCGGEFLLLLLAYFIRDWRWLEIALSVPAVGLLFYWKLIPESPRWLASRGRDDEAMKVLERIAKSNNTQLPKVEDAHALLEGENNLGLHHVFRSRELIKRTFIVLVNMFVLVLLYYGLTLNITNLSGDIFVNFAINVALETVAYVTTYLVVDRLGRKPVYSGSLILAGALCVTSALPVMLSAPGSVVTVLSSLGRFFVCISFALIYLYGAELFPTVVRSSAMSFGVTFSRIGNMIAPYIADVGILVGGKLQDALPLITMGCPAVLVGLLSLWLPETLGAKLPESLEDVERGARRLYFGKQSHSDADSINKHNYTNNNSHTTDSKGISKEPV</sequence>
<dbReference type="AlphaFoldDB" id="A0ABD0KDV7"/>
<dbReference type="PANTHER" id="PTHR24064">
    <property type="entry name" value="SOLUTE CARRIER FAMILY 22 MEMBER"/>
    <property type="match status" value="1"/>
</dbReference>
<feature type="transmembrane region" description="Helical" evidence="6">
    <location>
        <begin position="171"/>
        <end position="194"/>
    </location>
</feature>
<feature type="compositionally biased region" description="Polar residues" evidence="5">
    <location>
        <begin position="547"/>
        <end position="557"/>
    </location>
</feature>
<dbReference type="InterPro" id="IPR036259">
    <property type="entry name" value="MFS_trans_sf"/>
</dbReference>
<dbReference type="InterPro" id="IPR005828">
    <property type="entry name" value="MFS_sugar_transport-like"/>
</dbReference>
<evidence type="ECO:0000256" key="5">
    <source>
        <dbReference type="SAM" id="MobiDB-lite"/>
    </source>
</evidence>
<gene>
    <name evidence="8" type="ORF">BaRGS_00023587</name>
</gene>
<reference evidence="8 9" key="1">
    <citation type="journal article" date="2023" name="Sci. Data">
        <title>Genome assembly of the Korean intertidal mud-creeper Batillaria attramentaria.</title>
        <authorList>
            <person name="Patra A.K."/>
            <person name="Ho P.T."/>
            <person name="Jun S."/>
            <person name="Lee S.J."/>
            <person name="Kim Y."/>
            <person name="Won Y.J."/>
        </authorList>
    </citation>
    <scope>NUCLEOTIDE SEQUENCE [LARGE SCALE GENOMIC DNA]</scope>
    <source>
        <strain evidence="8">Wonlab-2016</strain>
    </source>
</reference>
<protein>
    <recommendedName>
        <fullName evidence="7">Major facilitator superfamily (MFS) profile domain-containing protein</fullName>
    </recommendedName>
</protein>
<evidence type="ECO:0000256" key="6">
    <source>
        <dbReference type="SAM" id="Phobius"/>
    </source>
</evidence>
<evidence type="ECO:0000256" key="2">
    <source>
        <dbReference type="ARBA" id="ARBA00022692"/>
    </source>
</evidence>
<dbReference type="Pfam" id="PF00083">
    <property type="entry name" value="Sugar_tr"/>
    <property type="match status" value="1"/>
</dbReference>
<feature type="transmembrane region" description="Helical" evidence="6">
    <location>
        <begin position="458"/>
        <end position="484"/>
    </location>
</feature>
<keyword evidence="9" id="KW-1185">Reference proteome</keyword>
<organism evidence="8 9">
    <name type="scientific">Batillaria attramentaria</name>
    <dbReference type="NCBI Taxonomy" id="370345"/>
    <lineage>
        <taxon>Eukaryota</taxon>
        <taxon>Metazoa</taxon>
        <taxon>Spiralia</taxon>
        <taxon>Lophotrochozoa</taxon>
        <taxon>Mollusca</taxon>
        <taxon>Gastropoda</taxon>
        <taxon>Caenogastropoda</taxon>
        <taxon>Sorbeoconcha</taxon>
        <taxon>Cerithioidea</taxon>
        <taxon>Batillariidae</taxon>
        <taxon>Batillaria</taxon>
    </lineage>
</organism>
<feature type="transmembrane region" description="Helical" evidence="6">
    <location>
        <begin position="395"/>
        <end position="417"/>
    </location>
</feature>
<dbReference type="Gene3D" id="1.20.1250.20">
    <property type="entry name" value="MFS general substrate transporter like domains"/>
    <property type="match status" value="1"/>
</dbReference>
<dbReference type="Proteomes" id="UP001519460">
    <property type="component" value="Unassembled WGS sequence"/>
</dbReference>
<evidence type="ECO:0000256" key="4">
    <source>
        <dbReference type="ARBA" id="ARBA00023136"/>
    </source>
</evidence>
<feature type="transmembrane region" description="Helical" evidence="6">
    <location>
        <begin position="366"/>
        <end position="388"/>
    </location>
</feature>
<feature type="transmembrane region" description="Helical" evidence="6">
    <location>
        <begin position="490"/>
        <end position="510"/>
    </location>
</feature>
<dbReference type="CDD" id="cd17317">
    <property type="entry name" value="MFS_SLC22"/>
    <property type="match status" value="1"/>
</dbReference>
<feature type="transmembrane region" description="Helical" evidence="6">
    <location>
        <begin position="229"/>
        <end position="251"/>
    </location>
</feature>
<accession>A0ABD0KDV7</accession>